<reference evidence="2" key="1">
    <citation type="submission" date="2025-08" db="UniProtKB">
        <authorList>
            <consortium name="Ensembl"/>
        </authorList>
    </citation>
    <scope>IDENTIFICATION</scope>
</reference>
<dbReference type="AlphaFoldDB" id="A0A8C9XWR3"/>
<reference evidence="2" key="2">
    <citation type="submission" date="2025-09" db="UniProtKB">
        <authorList>
            <consortium name="Ensembl"/>
        </authorList>
    </citation>
    <scope>IDENTIFICATION</scope>
</reference>
<dbReference type="PANTHER" id="PTHR11315">
    <property type="entry name" value="PROTEASE FAMILY C26 GAMMA-GLUTAMYL HYDROLASE"/>
    <property type="match status" value="1"/>
</dbReference>
<protein>
    <recommendedName>
        <fullName evidence="4">Folate gamma-glutamyl hydrolase</fullName>
    </recommendedName>
</protein>
<accession>A0A8C9XWR3</accession>
<dbReference type="GO" id="GO:0046900">
    <property type="term" value="P:tetrahydrofolylpolyglutamate metabolic process"/>
    <property type="evidence" value="ECO:0007669"/>
    <property type="project" value="TreeGrafter"/>
</dbReference>
<dbReference type="InterPro" id="IPR015527">
    <property type="entry name" value="Pept_C26_g-glut_hydrolase"/>
</dbReference>
<dbReference type="InterPro" id="IPR029062">
    <property type="entry name" value="Class_I_gatase-like"/>
</dbReference>
<evidence type="ECO:0000313" key="2">
    <source>
        <dbReference type="Ensembl" id="ENSSLUP00000017118.1"/>
    </source>
</evidence>
<dbReference type="PANTHER" id="PTHR11315:SF0">
    <property type="entry name" value="FOLATE GAMMA-GLUTAMYL HYDROLASE"/>
    <property type="match status" value="1"/>
</dbReference>
<dbReference type="PROSITE" id="PS51273">
    <property type="entry name" value="GATASE_TYPE_1"/>
    <property type="match status" value="1"/>
</dbReference>
<dbReference type="GO" id="GO:0034722">
    <property type="term" value="F:gamma-glutamyl-peptidase activity"/>
    <property type="evidence" value="ECO:0007669"/>
    <property type="project" value="TreeGrafter"/>
</dbReference>
<dbReference type="Gene3D" id="3.40.50.880">
    <property type="match status" value="2"/>
</dbReference>
<organism evidence="2 3">
    <name type="scientific">Sander lucioperca</name>
    <name type="common">Pike-perch</name>
    <name type="synonym">Perca lucioperca</name>
    <dbReference type="NCBI Taxonomy" id="283035"/>
    <lineage>
        <taxon>Eukaryota</taxon>
        <taxon>Metazoa</taxon>
        <taxon>Chordata</taxon>
        <taxon>Craniata</taxon>
        <taxon>Vertebrata</taxon>
        <taxon>Euteleostomi</taxon>
        <taxon>Actinopterygii</taxon>
        <taxon>Neopterygii</taxon>
        <taxon>Teleostei</taxon>
        <taxon>Neoteleostei</taxon>
        <taxon>Acanthomorphata</taxon>
        <taxon>Eupercaria</taxon>
        <taxon>Perciformes</taxon>
        <taxon>Percoidei</taxon>
        <taxon>Percidae</taxon>
        <taxon>Luciopercinae</taxon>
        <taxon>Sander</taxon>
    </lineage>
</organism>
<keyword evidence="3" id="KW-1185">Reference proteome</keyword>
<feature type="active site" description="Nucleophile" evidence="1">
    <location>
        <position position="66"/>
    </location>
</feature>
<sequence>PLTSPFHSFRINQTKEHYKTLFNGILYPGGSVSIISSGYQRAAKIFYKLAIEANKRGDYFPVWGICLGYEQLAVLTSGRRIYCRVLIQVMCHYIWTTNGMHFLFLHLSKAYDFPISGTRWHPEKNTTFYMAEFFVHEARKNYHRFEFGDEESKVLIYNCNPVYSGPRSTFEQKDFFLMFVCWEAF</sequence>
<name>A0A8C9XWR3_SANLU</name>
<dbReference type="Proteomes" id="UP000694568">
    <property type="component" value="Unplaced"/>
</dbReference>
<proteinExistence type="predicted"/>
<dbReference type="GeneTree" id="ENSGT00490000043388"/>
<dbReference type="GO" id="GO:0005773">
    <property type="term" value="C:vacuole"/>
    <property type="evidence" value="ECO:0007669"/>
    <property type="project" value="TreeGrafter"/>
</dbReference>
<dbReference type="Ensembl" id="ENSSLUT00000017677.1">
    <property type="protein sequence ID" value="ENSSLUP00000017118.1"/>
    <property type="gene ID" value="ENSSLUG00000008015.1"/>
</dbReference>
<dbReference type="SUPFAM" id="SSF52317">
    <property type="entry name" value="Class I glutamine amidotransferase-like"/>
    <property type="match status" value="1"/>
</dbReference>
<evidence type="ECO:0000313" key="3">
    <source>
        <dbReference type="Proteomes" id="UP000694568"/>
    </source>
</evidence>
<evidence type="ECO:0000256" key="1">
    <source>
        <dbReference type="PIRSR" id="PIRSR615527-1"/>
    </source>
</evidence>
<evidence type="ECO:0008006" key="4">
    <source>
        <dbReference type="Google" id="ProtNLM"/>
    </source>
</evidence>